<feature type="domain" description="HAMP" evidence="7">
    <location>
        <begin position="588"/>
        <end position="640"/>
    </location>
</feature>
<dbReference type="Gene3D" id="3.30.450.20">
    <property type="entry name" value="PAS domain"/>
    <property type="match status" value="3"/>
</dbReference>
<feature type="compositionally biased region" description="Basic residues" evidence="4">
    <location>
        <begin position="916"/>
        <end position="926"/>
    </location>
</feature>
<dbReference type="SMART" id="SM00283">
    <property type="entry name" value="MA"/>
    <property type="match status" value="1"/>
</dbReference>
<dbReference type="EMBL" id="UOFY01000075">
    <property type="protein sequence ID" value="VAX11660.1"/>
    <property type="molecule type" value="Genomic_DNA"/>
</dbReference>
<protein>
    <submittedName>
        <fullName evidence="8">Methyl-accepting chemotaxis protein I (Serine chemoreceptor protein)</fullName>
    </submittedName>
</protein>
<keyword evidence="1" id="KW-0488">Methylation</keyword>
<evidence type="ECO:0000256" key="4">
    <source>
        <dbReference type="SAM" id="MobiDB-lite"/>
    </source>
</evidence>
<dbReference type="SUPFAM" id="SSF46458">
    <property type="entry name" value="Globin-like"/>
    <property type="match status" value="1"/>
</dbReference>
<feature type="region of interest" description="Disordered" evidence="4">
    <location>
        <begin position="900"/>
        <end position="939"/>
    </location>
</feature>
<dbReference type="InterPro" id="IPR000014">
    <property type="entry name" value="PAS"/>
</dbReference>
<evidence type="ECO:0000313" key="8">
    <source>
        <dbReference type="EMBL" id="VAX11660.1"/>
    </source>
</evidence>
<dbReference type="PANTHER" id="PTHR43531:SF14">
    <property type="entry name" value="METHYL-ACCEPTING CHEMOTAXIS PROTEIN I-RELATED"/>
    <property type="match status" value="1"/>
</dbReference>
<dbReference type="InterPro" id="IPR003660">
    <property type="entry name" value="HAMP_dom"/>
</dbReference>
<dbReference type="CDD" id="cd11386">
    <property type="entry name" value="MCP_signal"/>
    <property type="match status" value="1"/>
</dbReference>
<dbReference type="PRINTS" id="PR00260">
    <property type="entry name" value="CHEMTRNSDUCR"/>
</dbReference>
<dbReference type="GO" id="GO:0006935">
    <property type="term" value="P:chemotaxis"/>
    <property type="evidence" value="ECO:0007669"/>
    <property type="project" value="InterPro"/>
</dbReference>
<dbReference type="GO" id="GO:0019825">
    <property type="term" value="F:oxygen binding"/>
    <property type="evidence" value="ECO:0007669"/>
    <property type="project" value="InterPro"/>
</dbReference>
<organism evidence="8">
    <name type="scientific">hydrothermal vent metagenome</name>
    <dbReference type="NCBI Taxonomy" id="652676"/>
    <lineage>
        <taxon>unclassified sequences</taxon>
        <taxon>metagenomes</taxon>
        <taxon>ecological metagenomes</taxon>
    </lineage>
</organism>
<dbReference type="InterPro" id="IPR009050">
    <property type="entry name" value="Globin-like_sf"/>
</dbReference>
<dbReference type="SUPFAM" id="SSF58104">
    <property type="entry name" value="Methyl-accepting chemotaxis protein (MCP) signaling domain"/>
    <property type="match status" value="1"/>
</dbReference>
<dbReference type="PANTHER" id="PTHR43531">
    <property type="entry name" value="PROTEIN ICFG"/>
    <property type="match status" value="1"/>
</dbReference>
<dbReference type="AlphaFoldDB" id="A0A3B1BM75"/>
<keyword evidence="3" id="KW-0175">Coiled coil</keyword>
<dbReference type="GO" id="GO:0007165">
    <property type="term" value="P:signal transduction"/>
    <property type="evidence" value="ECO:0007669"/>
    <property type="project" value="InterPro"/>
</dbReference>
<dbReference type="Pfam" id="PF18947">
    <property type="entry name" value="HAMP_2"/>
    <property type="match status" value="1"/>
</dbReference>
<gene>
    <name evidence="8" type="ORF">MNBD_GAMMA25-2109</name>
</gene>
<feature type="compositionally biased region" description="Polar residues" evidence="4">
    <location>
        <begin position="900"/>
        <end position="914"/>
    </location>
</feature>
<dbReference type="PROSITE" id="PS01033">
    <property type="entry name" value="GLOBIN"/>
    <property type="match status" value="1"/>
</dbReference>
<name>A0A3B1BM75_9ZZZZ</name>
<dbReference type="GO" id="GO:0004888">
    <property type="term" value="F:transmembrane signaling receptor activity"/>
    <property type="evidence" value="ECO:0007669"/>
    <property type="project" value="InterPro"/>
</dbReference>
<dbReference type="Pfam" id="PF00015">
    <property type="entry name" value="MCPsignal"/>
    <property type="match status" value="1"/>
</dbReference>
<accession>A0A3B1BM75</accession>
<sequence>MNLNSNAINGGSGMESEHPLGLDVETLESSFALLEPKLDEVSKRFYEKLFSDYPNVKPLFGNTSVEKQSGKLTAALKLVVNNLRNVDVLSKALIKLGASHQNYGAEPAHYGAVAETLISVMKEFAGPTWTAEVNTAWSDALEVVAGVMLGAYDKTGMEINTMSSNTANNQELIEQVTRWQSAVDGAQTAMMMIDRDFKVTYLNDASKKLLTDNEETLRTVFPGFDANHVLGSCIDMFHKDPAHQRRLLSDPGNLPYETDIEVGSLKFHLAVGAIKDNDGNYTGNTLEWDDVTEKREQENNVFRLQAAVDTAQTAMMMIDREFIITYMNESSKVLLKDNETELRIAFPGFDADKIMGACIDMFHKDPSHQRKLLGDPRNLPYSTDIEVGPLKFHLDVGAINDLEGNYIGNTLEWQDVREQRASELEVSRLKSAVDGAQANLMLCDENLVITYANPAVIKMLANRQNELRQIWPTLDATNLVGQCIDQFHKNPAHQRALLGDPSKSPANAEITVGGLEFGVNATHISDADGNYMGNMVEWKDITEEKDAERQIESLITSAVDGELDTRIQAEEYSGFLKTLGDGINQLMDAVVMPVQEGKKVMSALAEGDLTETMNGEFKGEFAELRDAINSSITNLLNMVGQINTASNSITVGSGEIAKGNQDLSQRTEEQAANLEETASSMEEMTSTVKQNADNARQANQLATAARDQASKGGDVVKNAVIAMSEINQSSKKIADIIGVIDEIAFQTNLLALNAAVEAARAGEQGRGFAVVAGEVRNLAQRSAGAAKEIKALISDSVDKVDEGSRLVDESGKTLEEIVEAVKKVSDIIAEIAAASQEQSAGIEEVNKAISQMDEMTQQNAALVEEAASASESVEDQAKQMSELMLFFNTGEAQNDISLSAVASSASKPGTTSRPASKVKTRAKPAKRAASGDDEEWEEF</sequence>
<reference evidence="8" key="1">
    <citation type="submission" date="2018-06" db="EMBL/GenBank/DDBJ databases">
        <authorList>
            <person name="Zhirakovskaya E."/>
        </authorList>
    </citation>
    <scope>NUCLEOTIDE SEQUENCE</scope>
</reference>
<dbReference type="Gene3D" id="1.10.490.10">
    <property type="entry name" value="Globins"/>
    <property type="match status" value="1"/>
</dbReference>
<dbReference type="GO" id="GO:0005886">
    <property type="term" value="C:plasma membrane"/>
    <property type="evidence" value="ECO:0007669"/>
    <property type="project" value="TreeGrafter"/>
</dbReference>
<dbReference type="Pfam" id="PF13188">
    <property type="entry name" value="PAS_8"/>
    <property type="match status" value="3"/>
</dbReference>
<feature type="domain" description="Methyl-accepting transducer" evidence="6">
    <location>
        <begin position="645"/>
        <end position="874"/>
    </location>
</feature>
<comment type="similarity">
    <text evidence="2">Belongs to the methyl-accepting chemotaxis (MCP) protein family.</text>
</comment>
<evidence type="ECO:0000259" key="7">
    <source>
        <dbReference type="PROSITE" id="PS50885"/>
    </source>
</evidence>
<evidence type="ECO:0000256" key="1">
    <source>
        <dbReference type="ARBA" id="ARBA00022481"/>
    </source>
</evidence>
<proteinExistence type="inferred from homology"/>
<dbReference type="CDD" id="cd12131">
    <property type="entry name" value="HGbI-like"/>
    <property type="match status" value="1"/>
</dbReference>
<dbReference type="Pfam" id="PF00042">
    <property type="entry name" value="Globin"/>
    <property type="match status" value="1"/>
</dbReference>
<evidence type="ECO:0000259" key="6">
    <source>
        <dbReference type="PROSITE" id="PS50111"/>
    </source>
</evidence>
<feature type="coiled-coil region" evidence="3">
    <location>
        <begin position="845"/>
        <end position="872"/>
    </location>
</feature>
<evidence type="ECO:0000256" key="2">
    <source>
        <dbReference type="ARBA" id="ARBA00029447"/>
    </source>
</evidence>
<dbReference type="PROSITE" id="PS50111">
    <property type="entry name" value="CHEMOTAXIS_TRANSDUC_2"/>
    <property type="match status" value="1"/>
</dbReference>
<dbReference type="FunFam" id="1.10.287.950:FF:000001">
    <property type="entry name" value="Methyl-accepting chemotaxis sensory transducer"/>
    <property type="match status" value="1"/>
</dbReference>
<dbReference type="GO" id="GO:0020037">
    <property type="term" value="F:heme binding"/>
    <property type="evidence" value="ECO:0007669"/>
    <property type="project" value="InterPro"/>
</dbReference>
<dbReference type="PROSITE" id="PS50885">
    <property type="entry name" value="HAMP"/>
    <property type="match status" value="1"/>
</dbReference>
<dbReference type="InterPro" id="IPR004090">
    <property type="entry name" value="Chemotax_Me-accpt_rcpt"/>
</dbReference>
<dbReference type="InterPro" id="IPR000971">
    <property type="entry name" value="Globin"/>
</dbReference>
<dbReference type="InterPro" id="IPR012292">
    <property type="entry name" value="Globin/Proto"/>
</dbReference>
<dbReference type="SMART" id="SM00091">
    <property type="entry name" value="PAS"/>
    <property type="match status" value="3"/>
</dbReference>
<dbReference type="Gene3D" id="1.10.287.950">
    <property type="entry name" value="Methyl-accepting chemotaxis protein"/>
    <property type="match status" value="1"/>
</dbReference>
<feature type="domain" description="Globin" evidence="5">
    <location>
        <begin position="18"/>
        <end position="153"/>
    </location>
</feature>
<dbReference type="InterPro" id="IPR051310">
    <property type="entry name" value="MCP_chemotaxis"/>
</dbReference>
<dbReference type="InterPro" id="IPR004089">
    <property type="entry name" value="MCPsignal_dom"/>
</dbReference>
<evidence type="ECO:0000259" key="5">
    <source>
        <dbReference type="PROSITE" id="PS01033"/>
    </source>
</evidence>
<evidence type="ECO:0000256" key="3">
    <source>
        <dbReference type="SAM" id="Coils"/>
    </source>
</evidence>
<keyword evidence="8" id="KW-0675">Receptor</keyword>